<gene>
    <name evidence="1" type="ORF">E1267_32420</name>
</gene>
<dbReference type="OrthoDB" id="3540845at2"/>
<dbReference type="EMBL" id="SMJZ01000164">
    <property type="protein sequence ID" value="TDC01254.1"/>
    <property type="molecule type" value="Genomic_DNA"/>
</dbReference>
<organism evidence="1 2">
    <name type="scientific">Nonomuraea longispora</name>
    <dbReference type="NCBI Taxonomy" id="1848320"/>
    <lineage>
        <taxon>Bacteria</taxon>
        <taxon>Bacillati</taxon>
        <taxon>Actinomycetota</taxon>
        <taxon>Actinomycetes</taxon>
        <taxon>Streptosporangiales</taxon>
        <taxon>Streptosporangiaceae</taxon>
        <taxon>Nonomuraea</taxon>
    </lineage>
</organism>
<dbReference type="Proteomes" id="UP000295157">
    <property type="component" value="Unassembled WGS sequence"/>
</dbReference>
<protein>
    <submittedName>
        <fullName evidence="1">Uncharacterized protein</fullName>
    </submittedName>
</protein>
<proteinExistence type="predicted"/>
<reference evidence="1 2" key="1">
    <citation type="submission" date="2019-02" db="EMBL/GenBank/DDBJ databases">
        <title>Draft genome sequences of novel Actinobacteria.</title>
        <authorList>
            <person name="Sahin N."/>
            <person name="Ay H."/>
            <person name="Saygin H."/>
        </authorList>
    </citation>
    <scope>NUCLEOTIDE SEQUENCE [LARGE SCALE GENOMIC DNA]</scope>
    <source>
        <strain evidence="1 2">KC201</strain>
    </source>
</reference>
<sequence length="59" mass="6623">MTSVLGRLSDRLLAMIVPQESAAAVECYYIYKCIYPIRLRAHCCDGSCTKYEIISENGC</sequence>
<name>A0A4R4N0F9_9ACTN</name>
<keyword evidence="2" id="KW-1185">Reference proteome</keyword>
<dbReference type="AlphaFoldDB" id="A0A4R4N0F9"/>
<comment type="caution">
    <text evidence="1">The sequence shown here is derived from an EMBL/GenBank/DDBJ whole genome shotgun (WGS) entry which is preliminary data.</text>
</comment>
<dbReference type="RefSeq" id="WP_132338190.1">
    <property type="nucleotide sequence ID" value="NZ_SMJZ01000164.1"/>
</dbReference>
<evidence type="ECO:0000313" key="1">
    <source>
        <dbReference type="EMBL" id="TDC01254.1"/>
    </source>
</evidence>
<accession>A0A4R4N0F9</accession>
<evidence type="ECO:0000313" key="2">
    <source>
        <dbReference type="Proteomes" id="UP000295157"/>
    </source>
</evidence>